<name>A0A7J7HM44_CAMSI</name>
<keyword evidence="2" id="KW-1185">Reference proteome</keyword>
<sequence length="76" mass="8867">MLGSSELVVVLRKLFVKNPDPATAATLWSIFKQQLQEHLVFRERKSEIESRKLVTTQTRYLEIQHRNKTTIEGITN</sequence>
<evidence type="ECO:0000313" key="2">
    <source>
        <dbReference type="Proteomes" id="UP000593564"/>
    </source>
</evidence>
<protein>
    <submittedName>
        <fullName evidence="1">Uncharacterized protein</fullName>
    </submittedName>
</protein>
<gene>
    <name evidence="1" type="ORF">HYC85_006491</name>
</gene>
<proteinExistence type="predicted"/>
<reference evidence="2" key="1">
    <citation type="journal article" date="2020" name="Nat. Commun.">
        <title>Genome assembly of wild tea tree DASZ reveals pedigree and selection history of tea varieties.</title>
        <authorList>
            <person name="Zhang W."/>
            <person name="Zhang Y."/>
            <person name="Qiu H."/>
            <person name="Guo Y."/>
            <person name="Wan H."/>
            <person name="Zhang X."/>
            <person name="Scossa F."/>
            <person name="Alseekh S."/>
            <person name="Zhang Q."/>
            <person name="Wang P."/>
            <person name="Xu L."/>
            <person name="Schmidt M.H."/>
            <person name="Jia X."/>
            <person name="Li D."/>
            <person name="Zhu A."/>
            <person name="Guo F."/>
            <person name="Chen W."/>
            <person name="Ni D."/>
            <person name="Usadel B."/>
            <person name="Fernie A.R."/>
            <person name="Wen W."/>
        </authorList>
    </citation>
    <scope>NUCLEOTIDE SEQUENCE [LARGE SCALE GENOMIC DNA]</scope>
    <source>
        <strain evidence="2">cv. G240</strain>
    </source>
</reference>
<organism evidence="1 2">
    <name type="scientific">Camellia sinensis</name>
    <name type="common">Tea plant</name>
    <name type="synonym">Thea sinensis</name>
    <dbReference type="NCBI Taxonomy" id="4442"/>
    <lineage>
        <taxon>Eukaryota</taxon>
        <taxon>Viridiplantae</taxon>
        <taxon>Streptophyta</taxon>
        <taxon>Embryophyta</taxon>
        <taxon>Tracheophyta</taxon>
        <taxon>Spermatophyta</taxon>
        <taxon>Magnoliopsida</taxon>
        <taxon>eudicotyledons</taxon>
        <taxon>Gunneridae</taxon>
        <taxon>Pentapetalae</taxon>
        <taxon>asterids</taxon>
        <taxon>Ericales</taxon>
        <taxon>Theaceae</taxon>
        <taxon>Camellia</taxon>
    </lineage>
</organism>
<dbReference type="Proteomes" id="UP000593564">
    <property type="component" value="Unassembled WGS sequence"/>
</dbReference>
<evidence type="ECO:0000313" key="1">
    <source>
        <dbReference type="EMBL" id="KAF5953635.1"/>
    </source>
</evidence>
<dbReference type="EMBL" id="JACBKZ010000003">
    <property type="protein sequence ID" value="KAF5953635.1"/>
    <property type="molecule type" value="Genomic_DNA"/>
</dbReference>
<accession>A0A7J7HM44</accession>
<comment type="caution">
    <text evidence="1">The sequence shown here is derived from an EMBL/GenBank/DDBJ whole genome shotgun (WGS) entry which is preliminary data.</text>
</comment>
<dbReference type="AlphaFoldDB" id="A0A7J7HM44"/>
<reference evidence="1 2" key="2">
    <citation type="submission" date="2020-07" db="EMBL/GenBank/DDBJ databases">
        <title>Genome assembly of wild tea tree DASZ reveals pedigree and selection history of tea varieties.</title>
        <authorList>
            <person name="Zhang W."/>
        </authorList>
    </citation>
    <scope>NUCLEOTIDE SEQUENCE [LARGE SCALE GENOMIC DNA]</scope>
    <source>
        <strain evidence="2">cv. G240</strain>
        <tissue evidence="1">Leaf</tissue>
    </source>
</reference>